<organism evidence="2 3">
    <name type="scientific">Actinomycetospora aeridis</name>
    <dbReference type="NCBI Taxonomy" id="3129231"/>
    <lineage>
        <taxon>Bacteria</taxon>
        <taxon>Bacillati</taxon>
        <taxon>Actinomycetota</taxon>
        <taxon>Actinomycetes</taxon>
        <taxon>Pseudonocardiales</taxon>
        <taxon>Pseudonocardiaceae</taxon>
        <taxon>Actinomycetospora</taxon>
    </lineage>
</organism>
<dbReference type="RefSeq" id="WP_337716989.1">
    <property type="nucleotide sequence ID" value="NZ_JBBEGL010000006.1"/>
</dbReference>
<feature type="region of interest" description="Disordered" evidence="1">
    <location>
        <begin position="1"/>
        <end position="80"/>
    </location>
</feature>
<feature type="compositionally biased region" description="Basic and acidic residues" evidence="1">
    <location>
        <begin position="1"/>
        <end position="14"/>
    </location>
</feature>
<evidence type="ECO:0008006" key="4">
    <source>
        <dbReference type="Google" id="ProtNLM"/>
    </source>
</evidence>
<dbReference type="Gene3D" id="6.10.180.30">
    <property type="match status" value="1"/>
</dbReference>
<gene>
    <name evidence="2" type="ORF">WCD41_23475</name>
</gene>
<feature type="compositionally biased region" description="Basic residues" evidence="1">
    <location>
        <begin position="149"/>
        <end position="160"/>
    </location>
</feature>
<evidence type="ECO:0000256" key="1">
    <source>
        <dbReference type="SAM" id="MobiDB-lite"/>
    </source>
</evidence>
<keyword evidence="3" id="KW-1185">Reference proteome</keyword>
<feature type="region of interest" description="Disordered" evidence="1">
    <location>
        <begin position="139"/>
        <end position="160"/>
    </location>
</feature>
<evidence type="ECO:0000313" key="2">
    <source>
        <dbReference type="EMBL" id="MEJ2889441.1"/>
    </source>
</evidence>
<accession>A0ABU8NCP2</accession>
<name>A0ABU8NCP2_9PSEU</name>
<reference evidence="2 3" key="1">
    <citation type="submission" date="2024-03" db="EMBL/GenBank/DDBJ databases">
        <title>Actinomycetospora sp. OC33-EN06, a novel actinomycete isolated from wild orchid (Aerides multiflora).</title>
        <authorList>
            <person name="Suriyachadkun C."/>
        </authorList>
    </citation>
    <scope>NUCLEOTIDE SEQUENCE [LARGE SCALE GENOMIC DNA]</scope>
    <source>
        <strain evidence="2 3">OC33-EN06</strain>
    </source>
</reference>
<feature type="compositionally biased region" description="Pro residues" evidence="1">
    <location>
        <begin position="42"/>
        <end position="51"/>
    </location>
</feature>
<proteinExistence type="predicted"/>
<dbReference type="Proteomes" id="UP001370100">
    <property type="component" value="Unassembled WGS sequence"/>
</dbReference>
<dbReference type="EMBL" id="JBBEGL010000006">
    <property type="protein sequence ID" value="MEJ2889441.1"/>
    <property type="molecule type" value="Genomic_DNA"/>
</dbReference>
<feature type="compositionally biased region" description="Pro residues" evidence="1">
    <location>
        <begin position="19"/>
        <end position="28"/>
    </location>
</feature>
<evidence type="ECO:0000313" key="3">
    <source>
        <dbReference type="Proteomes" id="UP001370100"/>
    </source>
</evidence>
<comment type="caution">
    <text evidence="2">The sequence shown here is derived from an EMBL/GenBank/DDBJ whole genome shotgun (WGS) entry which is preliminary data.</text>
</comment>
<sequence length="160" mass="18138">MTSKARELRRRMSIDPDAPEPAPRPARTPPREIDETPEPEPEPPAPEPTPAPTKRRRRTSTTDEPAWTTALDDPAIDPDRNGYRSFYVSDAVFARFRAAVYWTARRPDATDVPDNMSSGVEAYMEEVAADLERRYNDGAVFRATPDQKRAHRRRQGGMTT</sequence>
<protein>
    <recommendedName>
        <fullName evidence="4">Centromere-binding protein ParB C-terminal domain-containing protein</fullName>
    </recommendedName>
</protein>